<reference evidence="2 3" key="1">
    <citation type="submission" date="2020-09" db="EMBL/GenBank/DDBJ databases">
        <title>Methylomonas albis sp. nov. and Methylomonas fluvii sp. nov.: Two cold-adapted methanotrophs from the River Elbe and an amended description of Methylovulum psychrotolerans strain Eb1.</title>
        <authorList>
            <person name="Bussmann I.K."/>
            <person name="Klings K.-W."/>
            <person name="Warnstedt J."/>
            <person name="Hoppert M."/>
            <person name="Saborowski A."/>
            <person name="Horn F."/>
            <person name="Liebner S."/>
        </authorList>
    </citation>
    <scope>NUCLEOTIDE SEQUENCE [LARGE SCALE GENOMIC DNA]</scope>
    <source>
        <strain evidence="2 3">EbB</strain>
    </source>
</reference>
<keyword evidence="3" id="KW-1185">Reference proteome</keyword>
<proteinExistence type="predicted"/>
<dbReference type="Proteomes" id="UP000641152">
    <property type="component" value="Unassembled WGS sequence"/>
</dbReference>
<comment type="caution">
    <text evidence="2">The sequence shown here is derived from an EMBL/GenBank/DDBJ whole genome shotgun (WGS) entry which is preliminary data.</text>
</comment>
<dbReference type="RefSeq" id="WP_192393931.1">
    <property type="nucleotide sequence ID" value="NZ_CAJHIU010000002.1"/>
</dbReference>
<evidence type="ECO:0008006" key="4">
    <source>
        <dbReference type="Google" id="ProtNLM"/>
    </source>
</evidence>
<evidence type="ECO:0000313" key="2">
    <source>
        <dbReference type="EMBL" id="MBD9361070.1"/>
    </source>
</evidence>
<dbReference type="EMBL" id="JACXST010000002">
    <property type="protein sequence ID" value="MBD9361070.1"/>
    <property type="molecule type" value="Genomic_DNA"/>
</dbReference>
<accession>A0ABR9DD92</accession>
<protein>
    <recommendedName>
        <fullName evidence="4">Glycosyl hydrolase family 57</fullName>
    </recommendedName>
</protein>
<keyword evidence="1" id="KW-1133">Transmembrane helix</keyword>
<keyword evidence="1" id="KW-0472">Membrane</keyword>
<feature type="transmembrane region" description="Helical" evidence="1">
    <location>
        <begin position="391"/>
        <end position="408"/>
    </location>
</feature>
<organism evidence="2 3">
    <name type="scientific">Methylomonas fluvii</name>
    <dbReference type="NCBI Taxonomy" id="1854564"/>
    <lineage>
        <taxon>Bacteria</taxon>
        <taxon>Pseudomonadati</taxon>
        <taxon>Pseudomonadota</taxon>
        <taxon>Gammaproteobacteria</taxon>
        <taxon>Methylococcales</taxon>
        <taxon>Methylococcaceae</taxon>
        <taxon>Methylomonas</taxon>
    </lineage>
</organism>
<name>A0ABR9DD92_9GAMM</name>
<sequence>MVVLFFLGFWLACLTGLWLWKKPLFIATWREPYFADTPVLIESDDWGPGGDFHAARLTQLLSMLAQHKDSVNRSAILTADMVLAVPDLAKIESTGQYHRRMLDKDFPAIFEALQQGIQQDTLVPQLHGMEHLNGKAFAELCQRQDPRLATARASKDWWDWEKLDSPLQGHYVDGRNLPTQAMDAAEANSLVANAMQCFTSMFGYPSLSTVAPCYLWNDEIEQSWQQQNIIAIQTAGYRCTGRDETGHYFQDPPLIRAGNTNRFAQLYLVRNVMYEPVDGKNTPASAFAEAEMACRQALPVTISTHRYNYTRSEEECQQAIRGLDYLLGQIRANLPNVRFLASPELGEFLQNKTDNIVNRFNQRQWPSIRLAATYRKTGAFLYRLYYRHRKLALIGYCTGLIVPAWLICKTSS</sequence>
<evidence type="ECO:0000313" key="3">
    <source>
        <dbReference type="Proteomes" id="UP000641152"/>
    </source>
</evidence>
<gene>
    <name evidence="2" type="ORF">EBB_11110</name>
</gene>
<keyword evidence="1" id="KW-0812">Transmembrane</keyword>
<evidence type="ECO:0000256" key="1">
    <source>
        <dbReference type="SAM" id="Phobius"/>
    </source>
</evidence>